<reference evidence="14 15" key="1">
    <citation type="journal article" date="2018" name="Front. Microbiol.">
        <title>Hydrolytic Capabilities as a Key to Environmental Success: Chitinolytic and Cellulolytic Acidobacteria From Acidic Sub-arctic Soils and Boreal Peatlands.</title>
        <authorList>
            <person name="Belova S.E."/>
            <person name="Ravin N.V."/>
            <person name="Pankratov T.A."/>
            <person name="Rakitin A.L."/>
            <person name="Ivanova A.A."/>
            <person name="Beletsky A.V."/>
            <person name="Mardanov A.V."/>
            <person name="Sinninghe Damste J.S."/>
            <person name="Dedysh S.N."/>
        </authorList>
    </citation>
    <scope>NUCLEOTIDE SEQUENCE [LARGE SCALE GENOMIC DNA]</scope>
    <source>
        <strain evidence="14 15">SBC82</strain>
    </source>
</reference>
<feature type="transmembrane region" description="Helical" evidence="13">
    <location>
        <begin position="166"/>
        <end position="187"/>
    </location>
</feature>
<dbReference type="Pfam" id="PF06736">
    <property type="entry name" value="TMEM175"/>
    <property type="match status" value="1"/>
</dbReference>
<gene>
    <name evidence="14" type="ORF">ACPOL_6603</name>
</gene>
<keyword evidence="4" id="KW-0633">Potassium transport</keyword>
<keyword evidence="9" id="KW-0406">Ion transport</keyword>
<keyword evidence="10 13" id="KW-0472">Membrane</keyword>
<feature type="transmembrane region" description="Helical" evidence="13">
    <location>
        <begin position="36"/>
        <end position="56"/>
    </location>
</feature>
<name>A0A2Z5GB10_9BACT</name>
<evidence type="ECO:0000256" key="3">
    <source>
        <dbReference type="ARBA" id="ARBA00022448"/>
    </source>
</evidence>
<evidence type="ECO:0000256" key="6">
    <source>
        <dbReference type="ARBA" id="ARBA00022826"/>
    </source>
</evidence>
<dbReference type="GO" id="GO:0015252">
    <property type="term" value="F:proton channel activity"/>
    <property type="evidence" value="ECO:0007669"/>
    <property type="project" value="InterPro"/>
</dbReference>
<evidence type="ECO:0000256" key="4">
    <source>
        <dbReference type="ARBA" id="ARBA00022538"/>
    </source>
</evidence>
<comment type="subcellular location">
    <subcellularLocation>
        <location evidence="1">Membrane</location>
        <topology evidence="1">Multi-pass membrane protein</topology>
    </subcellularLocation>
</comment>
<organism evidence="14 15">
    <name type="scientific">Acidisarcina polymorpha</name>
    <dbReference type="NCBI Taxonomy" id="2211140"/>
    <lineage>
        <taxon>Bacteria</taxon>
        <taxon>Pseudomonadati</taxon>
        <taxon>Acidobacteriota</taxon>
        <taxon>Terriglobia</taxon>
        <taxon>Terriglobales</taxon>
        <taxon>Acidobacteriaceae</taxon>
        <taxon>Acidisarcina</taxon>
    </lineage>
</organism>
<protein>
    <recommendedName>
        <fullName evidence="16">DUF1211 domain-containing protein</fullName>
    </recommendedName>
</protein>
<proteinExistence type="inferred from homology"/>
<keyword evidence="3" id="KW-0813">Transport</keyword>
<evidence type="ECO:0008006" key="16">
    <source>
        <dbReference type="Google" id="ProtNLM"/>
    </source>
</evidence>
<evidence type="ECO:0000256" key="11">
    <source>
        <dbReference type="ARBA" id="ARBA00023303"/>
    </source>
</evidence>
<comment type="similarity">
    <text evidence="2">Belongs to the TMEM175 family.</text>
</comment>
<dbReference type="KEGG" id="abas:ACPOL_6603"/>
<accession>A0A2Z5GB10</accession>
<evidence type="ECO:0000256" key="13">
    <source>
        <dbReference type="SAM" id="Phobius"/>
    </source>
</evidence>
<evidence type="ECO:0000256" key="9">
    <source>
        <dbReference type="ARBA" id="ARBA00023065"/>
    </source>
</evidence>
<keyword evidence="7" id="KW-0630">Potassium</keyword>
<evidence type="ECO:0000256" key="2">
    <source>
        <dbReference type="ARBA" id="ARBA00006920"/>
    </source>
</evidence>
<evidence type="ECO:0000313" key="14">
    <source>
        <dbReference type="EMBL" id="AXC15815.1"/>
    </source>
</evidence>
<evidence type="ECO:0000256" key="12">
    <source>
        <dbReference type="ARBA" id="ARBA00034430"/>
    </source>
</evidence>
<keyword evidence="15" id="KW-1185">Reference proteome</keyword>
<dbReference type="InterPro" id="IPR010617">
    <property type="entry name" value="TMEM175-like"/>
</dbReference>
<dbReference type="GO" id="GO:0016020">
    <property type="term" value="C:membrane"/>
    <property type="evidence" value="ECO:0007669"/>
    <property type="project" value="UniProtKB-SubCell"/>
</dbReference>
<keyword evidence="5 13" id="KW-0812">Transmembrane</keyword>
<dbReference type="EMBL" id="CP030840">
    <property type="protein sequence ID" value="AXC15815.1"/>
    <property type="molecule type" value="Genomic_DNA"/>
</dbReference>
<evidence type="ECO:0000256" key="10">
    <source>
        <dbReference type="ARBA" id="ARBA00023136"/>
    </source>
</evidence>
<dbReference type="Proteomes" id="UP000253606">
    <property type="component" value="Chromosome"/>
</dbReference>
<keyword evidence="11" id="KW-0407">Ion channel</keyword>
<evidence type="ECO:0000256" key="5">
    <source>
        <dbReference type="ARBA" id="ARBA00022692"/>
    </source>
</evidence>
<evidence type="ECO:0000313" key="15">
    <source>
        <dbReference type="Proteomes" id="UP000253606"/>
    </source>
</evidence>
<keyword evidence="8 13" id="KW-1133">Transmembrane helix</keyword>
<comment type="catalytic activity">
    <reaction evidence="12">
        <text>K(+)(in) = K(+)(out)</text>
        <dbReference type="Rhea" id="RHEA:29463"/>
        <dbReference type="ChEBI" id="CHEBI:29103"/>
    </reaction>
</comment>
<dbReference type="AlphaFoldDB" id="A0A2Z5GB10"/>
<dbReference type="GO" id="GO:0005267">
    <property type="term" value="F:potassium channel activity"/>
    <property type="evidence" value="ECO:0007669"/>
    <property type="project" value="UniProtKB-KW"/>
</dbReference>
<feature type="transmembrane region" description="Helical" evidence="13">
    <location>
        <begin position="142"/>
        <end position="160"/>
    </location>
</feature>
<evidence type="ECO:0000256" key="7">
    <source>
        <dbReference type="ARBA" id="ARBA00022958"/>
    </source>
</evidence>
<feature type="transmembrane region" description="Helical" evidence="13">
    <location>
        <begin position="100"/>
        <end position="121"/>
    </location>
</feature>
<keyword evidence="6" id="KW-0631">Potassium channel</keyword>
<sequence>MFAIAITLPVVQLTAPKVGAGENLGAAYARLRPDLIAYILGFMVIGLFWNCSHFGAKLLVKSDQGFNLLTLLFLASVTLTPFPARPFIEHIADPPNAGVAAMFYGLALTAPIAMWFSRWLWGVLRGLYNPELPKSYVRALTIRYATALAVALSGALILVLTKHPRIGLSTVAASTASFLLPPTTLFGSRRSLKRANHDVSKSARYAGALDSLHLPQTWPGPNFEQKQRRSCKQSAWANVFTIP</sequence>
<evidence type="ECO:0000256" key="8">
    <source>
        <dbReference type="ARBA" id="ARBA00022989"/>
    </source>
</evidence>
<feature type="transmembrane region" description="Helical" evidence="13">
    <location>
        <begin position="68"/>
        <end position="88"/>
    </location>
</feature>
<evidence type="ECO:0000256" key="1">
    <source>
        <dbReference type="ARBA" id="ARBA00004141"/>
    </source>
</evidence>